<feature type="domain" description="Erythromycin biosynthesis protein CIII-like N-terminal" evidence="5">
    <location>
        <begin position="23"/>
        <end position="188"/>
    </location>
</feature>
<organism evidence="6 7">
    <name type="scientific">Nonomuraea purpurea</name>
    <dbReference type="NCBI Taxonomy" id="1849276"/>
    <lineage>
        <taxon>Bacteria</taxon>
        <taxon>Bacillati</taxon>
        <taxon>Actinomycetota</taxon>
        <taxon>Actinomycetes</taxon>
        <taxon>Streptosporangiales</taxon>
        <taxon>Streptosporangiaceae</taxon>
        <taxon>Nonomuraea</taxon>
    </lineage>
</organism>
<reference evidence="7" key="1">
    <citation type="journal article" date="2019" name="Int. J. Syst. Evol. Microbiol.">
        <title>The Global Catalogue of Microorganisms (GCM) 10K type strain sequencing project: providing services to taxonomists for standard genome sequencing and annotation.</title>
        <authorList>
            <consortium name="The Broad Institute Genomics Platform"/>
            <consortium name="The Broad Institute Genome Sequencing Center for Infectious Disease"/>
            <person name="Wu L."/>
            <person name="Ma J."/>
        </authorList>
    </citation>
    <scope>NUCLEOTIDE SEQUENCE [LARGE SCALE GENOMIC DNA]</scope>
    <source>
        <strain evidence="7">TBRC 1276</strain>
    </source>
</reference>
<sequence>MRFLFTCISGYSHFYNVVPLAFAARERGHEVAFSSAPEIAPGVEAAGFRLLPSGPGRLRMRKEILRSHSAEISEDIRDWRVGARMFGDVALRLRWKELHTVVNDFRPDAIISESLELAGPLVARLRGLPHFFLSIGPYYADSITQVWQRAAPLFREHAGPGITLSDIVEPYIEVCPPALQTPEGKAITTTLPAGIRAYHGEGGSQPPDGGRDAHPQVLITFGTVSNGAISLLHESAARLGRMGMRVVMTLGPQGWFDWSSPSGGTAATSMGDNVRVVRYVPLNAELPATSVLIHHGGSNTMRAAIEHSVPTLVIPQGAEQYRNAELIEECGLGRMLLPSEVTPESVAEHVSALLDDADTAERLAKVRRSWLAMPPSTDTIDDIERRCAQTTPRKGWTT</sequence>
<dbReference type="InterPro" id="IPR050426">
    <property type="entry name" value="Glycosyltransferase_28"/>
</dbReference>
<protein>
    <submittedName>
        <fullName evidence="6">Glycosyltransferase</fullName>
    </submittedName>
</protein>
<proteinExistence type="inferred from homology"/>
<feature type="domain" description="Erythromycin biosynthesis protein CIII-like C-terminal" evidence="4">
    <location>
        <begin position="268"/>
        <end position="383"/>
    </location>
</feature>
<gene>
    <name evidence="6" type="ORF">ACFOY2_50875</name>
</gene>
<dbReference type="PANTHER" id="PTHR48050:SF13">
    <property type="entry name" value="STEROL 3-BETA-GLUCOSYLTRANSFERASE UGT80A2"/>
    <property type="match status" value="1"/>
</dbReference>
<dbReference type="RefSeq" id="WP_379535407.1">
    <property type="nucleotide sequence ID" value="NZ_JBHSBI010000047.1"/>
</dbReference>
<dbReference type="InterPro" id="IPR048284">
    <property type="entry name" value="EryCIII-like_N"/>
</dbReference>
<comment type="similarity">
    <text evidence="1">Belongs to the glycosyltransferase 28 family.</text>
</comment>
<dbReference type="Pfam" id="PF21036">
    <property type="entry name" value="EryCIII-like_N"/>
    <property type="match status" value="1"/>
</dbReference>
<evidence type="ECO:0000256" key="2">
    <source>
        <dbReference type="ARBA" id="ARBA00022676"/>
    </source>
</evidence>
<dbReference type="InterPro" id="IPR010610">
    <property type="entry name" value="EryCIII-like_C"/>
</dbReference>
<evidence type="ECO:0000313" key="6">
    <source>
        <dbReference type="EMBL" id="MFC4015594.1"/>
    </source>
</evidence>
<dbReference type="Gene3D" id="3.40.50.2000">
    <property type="entry name" value="Glycogen Phosphorylase B"/>
    <property type="match status" value="2"/>
</dbReference>
<evidence type="ECO:0000256" key="1">
    <source>
        <dbReference type="ARBA" id="ARBA00006962"/>
    </source>
</evidence>
<keyword evidence="2" id="KW-0328">Glycosyltransferase</keyword>
<comment type="caution">
    <text evidence="6">The sequence shown here is derived from an EMBL/GenBank/DDBJ whole genome shotgun (WGS) entry which is preliminary data.</text>
</comment>
<evidence type="ECO:0000256" key="3">
    <source>
        <dbReference type="ARBA" id="ARBA00022679"/>
    </source>
</evidence>
<dbReference type="CDD" id="cd03784">
    <property type="entry name" value="GT1_Gtf-like"/>
    <property type="match status" value="1"/>
</dbReference>
<dbReference type="InterPro" id="IPR002213">
    <property type="entry name" value="UDP_glucos_trans"/>
</dbReference>
<keyword evidence="3" id="KW-0808">Transferase</keyword>
<name>A0ABV8GRF3_9ACTN</name>
<evidence type="ECO:0000313" key="7">
    <source>
        <dbReference type="Proteomes" id="UP001595851"/>
    </source>
</evidence>
<accession>A0ABV8GRF3</accession>
<dbReference type="Proteomes" id="UP001595851">
    <property type="component" value="Unassembled WGS sequence"/>
</dbReference>
<keyword evidence="7" id="KW-1185">Reference proteome</keyword>
<dbReference type="EMBL" id="JBHSBI010000047">
    <property type="protein sequence ID" value="MFC4015594.1"/>
    <property type="molecule type" value="Genomic_DNA"/>
</dbReference>
<dbReference type="PANTHER" id="PTHR48050">
    <property type="entry name" value="STEROL 3-BETA-GLUCOSYLTRANSFERASE"/>
    <property type="match status" value="1"/>
</dbReference>
<evidence type="ECO:0000259" key="5">
    <source>
        <dbReference type="Pfam" id="PF21036"/>
    </source>
</evidence>
<dbReference type="Pfam" id="PF06722">
    <property type="entry name" value="EryCIII-like_C"/>
    <property type="match status" value="1"/>
</dbReference>
<dbReference type="SUPFAM" id="SSF53756">
    <property type="entry name" value="UDP-Glycosyltransferase/glycogen phosphorylase"/>
    <property type="match status" value="1"/>
</dbReference>
<evidence type="ECO:0000259" key="4">
    <source>
        <dbReference type="Pfam" id="PF06722"/>
    </source>
</evidence>